<name>A0A6I3SVW0_9BURK</name>
<keyword evidence="6" id="KW-1185">Reference proteome</keyword>
<feature type="signal peptide" evidence="2">
    <location>
        <begin position="1"/>
        <end position="23"/>
    </location>
</feature>
<organism evidence="4 5">
    <name type="scientific">Pseudoduganella buxea</name>
    <dbReference type="NCBI Taxonomy" id="1949069"/>
    <lineage>
        <taxon>Bacteria</taxon>
        <taxon>Pseudomonadati</taxon>
        <taxon>Pseudomonadota</taxon>
        <taxon>Betaproteobacteria</taxon>
        <taxon>Burkholderiales</taxon>
        <taxon>Oxalobacteraceae</taxon>
        <taxon>Telluria group</taxon>
        <taxon>Pseudoduganella</taxon>
    </lineage>
</organism>
<evidence type="ECO:0000256" key="2">
    <source>
        <dbReference type="SAM" id="SignalP"/>
    </source>
</evidence>
<reference evidence="6" key="2">
    <citation type="journal article" date="2019" name="Int. J. Syst. Evol. Microbiol.">
        <title>The Global Catalogue of Microorganisms (GCM) 10K type strain sequencing project: providing services to taxonomists for standard genome sequencing and annotation.</title>
        <authorList>
            <consortium name="The Broad Institute Genomics Platform"/>
            <consortium name="The Broad Institute Genome Sequencing Center for Infectious Disease"/>
            <person name="Wu L."/>
            <person name="Ma J."/>
        </authorList>
    </citation>
    <scope>NUCLEOTIDE SEQUENCE [LARGE SCALE GENOMIC DNA]</scope>
    <source>
        <strain evidence="6">CGMCC 1.15931</strain>
    </source>
</reference>
<dbReference type="OrthoDB" id="8759839at2"/>
<evidence type="ECO:0000313" key="6">
    <source>
        <dbReference type="Proteomes" id="UP000622638"/>
    </source>
</evidence>
<reference evidence="3" key="4">
    <citation type="submission" date="2024-05" db="EMBL/GenBank/DDBJ databases">
        <authorList>
            <person name="Sun Q."/>
            <person name="Zhou Y."/>
        </authorList>
    </citation>
    <scope>NUCLEOTIDE SEQUENCE</scope>
    <source>
        <strain evidence="3">CGMCC 1.15931</strain>
    </source>
</reference>
<sequence>MSKLIVLAALAAALSGCTGKYLALDQQDCDRAVDWNDRKACKEKRSTEEREWEKRARQEKQQDKQLDK</sequence>
<feature type="chain" id="PRO_5026008506" description="Lipoprotein" evidence="2">
    <location>
        <begin position="24"/>
        <end position="68"/>
    </location>
</feature>
<evidence type="ECO:0000313" key="3">
    <source>
        <dbReference type="EMBL" id="GGC17999.1"/>
    </source>
</evidence>
<reference evidence="3" key="1">
    <citation type="journal article" date="2014" name="Int. J. Syst. Evol. Microbiol.">
        <title>Complete genome of a new Firmicutes species belonging to the dominant human colonic microbiota ('Ruminococcus bicirculans') reveals two chromosomes and a selective capacity to utilize plant glucans.</title>
        <authorList>
            <consortium name="NISC Comparative Sequencing Program"/>
            <person name="Wegmann U."/>
            <person name="Louis P."/>
            <person name="Goesmann A."/>
            <person name="Henrissat B."/>
            <person name="Duncan S.H."/>
            <person name="Flint H.J."/>
        </authorList>
    </citation>
    <scope>NUCLEOTIDE SEQUENCE</scope>
    <source>
        <strain evidence="3">CGMCC 1.15931</strain>
    </source>
</reference>
<evidence type="ECO:0000313" key="5">
    <source>
        <dbReference type="Proteomes" id="UP000430634"/>
    </source>
</evidence>
<reference evidence="4 5" key="3">
    <citation type="submission" date="2019-11" db="EMBL/GenBank/DDBJ databases">
        <title>Type strains purchased from KCTC, JCM and DSMZ.</title>
        <authorList>
            <person name="Lu H."/>
        </authorList>
    </citation>
    <scope>NUCLEOTIDE SEQUENCE [LARGE SCALE GENOMIC DNA]</scope>
    <source>
        <strain evidence="4 5">KCTC 52429</strain>
    </source>
</reference>
<comment type="caution">
    <text evidence="4">The sequence shown here is derived from an EMBL/GenBank/DDBJ whole genome shotgun (WGS) entry which is preliminary data.</text>
</comment>
<dbReference type="EMBL" id="BMKG01000024">
    <property type="protein sequence ID" value="GGC17999.1"/>
    <property type="molecule type" value="Genomic_DNA"/>
</dbReference>
<dbReference type="Proteomes" id="UP000622638">
    <property type="component" value="Unassembled WGS sequence"/>
</dbReference>
<evidence type="ECO:0000313" key="4">
    <source>
        <dbReference type="EMBL" id="MTV52412.1"/>
    </source>
</evidence>
<dbReference type="AlphaFoldDB" id="A0A6I3SVW0"/>
<evidence type="ECO:0000256" key="1">
    <source>
        <dbReference type="SAM" id="MobiDB-lite"/>
    </source>
</evidence>
<proteinExistence type="predicted"/>
<keyword evidence="2" id="KW-0732">Signal</keyword>
<accession>A0A6I3SVW0</accession>
<dbReference type="PROSITE" id="PS51257">
    <property type="entry name" value="PROKAR_LIPOPROTEIN"/>
    <property type="match status" value="1"/>
</dbReference>
<protein>
    <recommendedName>
        <fullName evidence="7">Lipoprotein</fullName>
    </recommendedName>
</protein>
<gene>
    <name evidence="3" type="ORF">GCM10011572_44170</name>
    <name evidence="4" type="ORF">GM672_06635</name>
</gene>
<feature type="region of interest" description="Disordered" evidence="1">
    <location>
        <begin position="41"/>
        <end position="68"/>
    </location>
</feature>
<dbReference type="RefSeq" id="WP_155469745.1">
    <property type="nucleotide sequence ID" value="NZ_BMKG01000024.1"/>
</dbReference>
<dbReference type="Proteomes" id="UP000430634">
    <property type="component" value="Unassembled WGS sequence"/>
</dbReference>
<dbReference type="EMBL" id="WNKZ01000012">
    <property type="protein sequence ID" value="MTV52412.1"/>
    <property type="molecule type" value="Genomic_DNA"/>
</dbReference>
<evidence type="ECO:0008006" key="7">
    <source>
        <dbReference type="Google" id="ProtNLM"/>
    </source>
</evidence>